<dbReference type="GO" id="GO:0008168">
    <property type="term" value="F:methyltransferase activity"/>
    <property type="evidence" value="ECO:0007669"/>
    <property type="project" value="UniProtKB-KW"/>
</dbReference>
<evidence type="ECO:0000259" key="3">
    <source>
        <dbReference type="Pfam" id="PF00588"/>
    </source>
</evidence>
<dbReference type="InterPro" id="IPR001537">
    <property type="entry name" value="SpoU_MeTrfase"/>
</dbReference>
<evidence type="ECO:0000313" key="5">
    <source>
        <dbReference type="Proteomes" id="UP001596303"/>
    </source>
</evidence>
<feature type="domain" description="tRNA/rRNA methyltransferase SpoU type" evidence="3">
    <location>
        <begin position="129"/>
        <end position="262"/>
    </location>
</feature>
<sequence>MALNLHAVTSRDDPRIAPYTAVRERDLTGRDGLFLVEGKVTLEVCITRARFDLDSVFLEEGRVPVLAELLEKLPYSVPIYTAPQSLMDQIAGFPIHRGILACARKAPETDFGGWLSAQTGATTLALCIGTSNHDNVGAVFRNCAALGADGVVLDETSCDPLYRKAIRVSAGTALWLPYYHGGSGETLLDTLKGEGWTIWTLTPGETATNLYKTPRPDRLCLVLGPEGPGLSDALLARGERVRIPMANAVDSLNVATSLAIALSHRLSG</sequence>
<reference evidence="5" key="1">
    <citation type="journal article" date="2019" name="Int. J. Syst. Evol. Microbiol.">
        <title>The Global Catalogue of Microorganisms (GCM) 10K type strain sequencing project: providing services to taxonomists for standard genome sequencing and annotation.</title>
        <authorList>
            <consortium name="The Broad Institute Genomics Platform"/>
            <consortium name="The Broad Institute Genome Sequencing Center for Infectious Disease"/>
            <person name="Wu L."/>
            <person name="Ma J."/>
        </authorList>
    </citation>
    <scope>NUCLEOTIDE SEQUENCE [LARGE SCALE GENOMIC DNA]</scope>
    <source>
        <strain evidence="5">CGMCC-1.15741</strain>
    </source>
</reference>
<dbReference type="InterPro" id="IPR029028">
    <property type="entry name" value="Alpha/beta_knot_MTases"/>
</dbReference>
<keyword evidence="1 4" id="KW-0489">Methyltransferase</keyword>
<dbReference type="SUPFAM" id="SSF75217">
    <property type="entry name" value="alpha/beta knot"/>
    <property type="match status" value="1"/>
</dbReference>
<evidence type="ECO:0000313" key="4">
    <source>
        <dbReference type="EMBL" id="MFC6197041.1"/>
    </source>
</evidence>
<keyword evidence="2" id="KW-0808">Transferase</keyword>
<comment type="caution">
    <text evidence="4">The sequence shown here is derived from an EMBL/GenBank/DDBJ whole genome shotgun (WGS) entry which is preliminary data.</text>
</comment>
<proteinExistence type="predicted"/>
<keyword evidence="5" id="KW-1185">Reference proteome</keyword>
<dbReference type="PANTHER" id="PTHR43191:SF12">
    <property type="entry name" value="RRNA METHYLASE"/>
    <property type="match status" value="1"/>
</dbReference>
<dbReference type="Pfam" id="PF00588">
    <property type="entry name" value="SpoU_methylase"/>
    <property type="match status" value="1"/>
</dbReference>
<dbReference type="PANTHER" id="PTHR43191">
    <property type="entry name" value="RRNA METHYLTRANSFERASE 3"/>
    <property type="match status" value="1"/>
</dbReference>
<organism evidence="4 5">
    <name type="scientific">Ponticaulis profundi</name>
    <dbReference type="NCBI Taxonomy" id="2665222"/>
    <lineage>
        <taxon>Bacteria</taxon>
        <taxon>Pseudomonadati</taxon>
        <taxon>Pseudomonadota</taxon>
        <taxon>Alphaproteobacteria</taxon>
        <taxon>Hyphomonadales</taxon>
        <taxon>Hyphomonadaceae</taxon>
        <taxon>Ponticaulis</taxon>
    </lineage>
</organism>
<dbReference type="CDD" id="cd18095">
    <property type="entry name" value="SpoU-like_rRNA-MTase"/>
    <property type="match status" value="1"/>
</dbReference>
<dbReference type="EMBL" id="JBHSSW010000003">
    <property type="protein sequence ID" value="MFC6197041.1"/>
    <property type="molecule type" value="Genomic_DNA"/>
</dbReference>
<accession>A0ABW1S5V7</accession>
<dbReference type="SUPFAM" id="SSF55315">
    <property type="entry name" value="L30e-like"/>
    <property type="match status" value="1"/>
</dbReference>
<gene>
    <name evidence="4" type="ORF">ACFQDM_03085</name>
</gene>
<dbReference type="Proteomes" id="UP001596303">
    <property type="component" value="Unassembled WGS sequence"/>
</dbReference>
<protein>
    <submittedName>
        <fullName evidence="4">TrmH family RNA methyltransferase</fullName>
    </submittedName>
</protein>
<name>A0ABW1S5V7_9PROT</name>
<evidence type="ECO:0000256" key="2">
    <source>
        <dbReference type="ARBA" id="ARBA00022679"/>
    </source>
</evidence>
<dbReference type="GO" id="GO:0032259">
    <property type="term" value="P:methylation"/>
    <property type="evidence" value="ECO:0007669"/>
    <property type="project" value="UniProtKB-KW"/>
</dbReference>
<dbReference type="InterPro" id="IPR051259">
    <property type="entry name" value="rRNA_Methyltransferase"/>
</dbReference>
<dbReference type="InterPro" id="IPR029026">
    <property type="entry name" value="tRNA_m1G_MTases_N"/>
</dbReference>
<dbReference type="Gene3D" id="3.30.1330.30">
    <property type="match status" value="1"/>
</dbReference>
<dbReference type="Gene3D" id="3.40.1280.10">
    <property type="match status" value="1"/>
</dbReference>
<evidence type="ECO:0000256" key="1">
    <source>
        <dbReference type="ARBA" id="ARBA00022603"/>
    </source>
</evidence>
<dbReference type="RefSeq" id="WP_377375294.1">
    <property type="nucleotide sequence ID" value="NZ_JBHSSW010000003.1"/>
</dbReference>
<dbReference type="InterPro" id="IPR029064">
    <property type="entry name" value="Ribosomal_eL30-like_sf"/>
</dbReference>